<accession>A0ABP8HUA3</accession>
<evidence type="ECO:0000313" key="1">
    <source>
        <dbReference type="EMBL" id="GAA4344541.1"/>
    </source>
</evidence>
<reference evidence="2" key="1">
    <citation type="journal article" date="2019" name="Int. J. Syst. Evol. Microbiol.">
        <title>The Global Catalogue of Microorganisms (GCM) 10K type strain sequencing project: providing services to taxonomists for standard genome sequencing and annotation.</title>
        <authorList>
            <consortium name="The Broad Institute Genomics Platform"/>
            <consortium name="The Broad Institute Genome Sequencing Center for Infectious Disease"/>
            <person name="Wu L."/>
            <person name="Ma J."/>
        </authorList>
    </citation>
    <scope>NUCLEOTIDE SEQUENCE [LARGE SCALE GENOMIC DNA]</scope>
    <source>
        <strain evidence="2">JCM 17919</strain>
    </source>
</reference>
<gene>
    <name evidence="1" type="ORF">GCM10023184_45980</name>
</gene>
<dbReference type="Proteomes" id="UP001501725">
    <property type="component" value="Unassembled WGS sequence"/>
</dbReference>
<organism evidence="1 2">
    <name type="scientific">Flaviaesturariibacter amylovorans</name>
    <dbReference type="NCBI Taxonomy" id="1084520"/>
    <lineage>
        <taxon>Bacteria</taxon>
        <taxon>Pseudomonadati</taxon>
        <taxon>Bacteroidota</taxon>
        <taxon>Chitinophagia</taxon>
        <taxon>Chitinophagales</taxon>
        <taxon>Chitinophagaceae</taxon>
        <taxon>Flaviaestuariibacter</taxon>
    </lineage>
</organism>
<dbReference type="RefSeq" id="WP_345258381.1">
    <property type="nucleotide sequence ID" value="NZ_BAABGY010000019.1"/>
</dbReference>
<dbReference type="EMBL" id="BAABGY010000019">
    <property type="protein sequence ID" value="GAA4344541.1"/>
    <property type="molecule type" value="Genomic_DNA"/>
</dbReference>
<proteinExistence type="predicted"/>
<name>A0ABP8HUA3_9BACT</name>
<keyword evidence="2" id="KW-1185">Reference proteome</keyword>
<sequence>MSTWTALYVATDDTDRVVAAISDLVPGLGVSTGPYPHDLGTFRAFSSEPPTHLAVGRAGPGWTAVPHNSFEVLDEWGISLSRDLATRVIVVQAQSTASSYYFALYEKGEQLREIAICSSDDSDEVNAGAPLPFEGPEPGIETAHGYIFDYDAIEAYCRHFGLELEIDEASPWTTLRHLKLHGPQPLPPVPTAVPTATAGKPWWKFW</sequence>
<comment type="caution">
    <text evidence="1">The sequence shown here is derived from an EMBL/GenBank/DDBJ whole genome shotgun (WGS) entry which is preliminary data.</text>
</comment>
<protein>
    <submittedName>
        <fullName evidence="1">Uncharacterized protein</fullName>
    </submittedName>
</protein>
<evidence type="ECO:0000313" key="2">
    <source>
        <dbReference type="Proteomes" id="UP001501725"/>
    </source>
</evidence>